<keyword evidence="1" id="KW-0472">Membrane</keyword>
<keyword evidence="1" id="KW-1133">Transmembrane helix</keyword>
<gene>
    <name evidence="2" type="ORF">WMO24_09900</name>
</gene>
<accession>A0ABV1GG45</accession>
<dbReference type="InterPro" id="IPR003832">
    <property type="entry name" value="DUF212"/>
</dbReference>
<dbReference type="EMBL" id="JBBMFA010000095">
    <property type="protein sequence ID" value="MEQ2520739.1"/>
    <property type="molecule type" value="Genomic_DNA"/>
</dbReference>
<evidence type="ECO:0000256" key="1">
    <source>
        <dbReference type="SAM" id="Phobius"/>
    </source>
</evidence>
<comment type="caution">
    <text evidence="2">The sequence shown here is derived from an EMBL/GenBank/DDBJ whole genome shotgun (WGS) entry which is preliminary data.</text>
</comment>
<feature type="transmembrane region" description="Helical" evidence="1">
    <location>
        <begin position="75"/>
        <end position="93"/>
    </location>
</feature>
<evidence type="ECO:0000313" key="2">
    <source>
        <dbReference type="EMBL" id="MEQ2520739.1"/>
    </source>
</evidence>
<dbReference type="Proteomes" id="UP001477672">
    <property type="component" value="Unassembled WGS sequence"/>
</dbReference>
<keyword evidence="3" id="KW-1185">Reference proteome</keyword>
<dbReference type="PANTHER" id="PTHR31446">
    <property type="entry name" value="ACID PHOSPHATASE/VANADIUM-DEPENDENT HALOPEROXIDASE-RELATED PROTEIN"/>
    <property type="match status" value="1"/>
</dbReference>
<feature type="transmembrane region" description="Helical" evidence="1">
    <location>
        <begin position="44"/>
        <end position="63"/>
    </location>
</feature>
<dbReference type="Pfam" id="PF02681">
    <property type="entry name" value="DUF212"/>
    <property type="match status" value="1"/>
</dbReference>
<name>A0ABV1GG45_9FIRM</name>
<sequence length="155" mass="16963">MQVIERIFFGNYILSVALISWLAAQVSKTAINFFLSGKFEAERLWGAGGMPSAHSALVCSLFMATAKLEGVNSPFFAFAFILAAIVMYDAMGVRHETGEQAKVLNRMMQGWMDGNIENILPKNEKMLKEKVGHTPFEVLSGALLGILIAVLIPVP</sequence>
<dbReference type="PANTHER" id="PTHR31446:SF29">
    <property type="entry name" value="ACID PHOSPHATASE_VANADIUM-DEPENDENT HALOPEROXIDASE-RELATED PROTEIN"/>
    <property type="match status" value="1"/>
</dbReference>
<evidence type="ECO:0000313" key="3">
    <source>
        <dbReference type="Proteomes" id="UP001477672"/>
    </source>
</evidence>
<dbReference type="RefSeq" id="WP_349216284.1">
    <property type="nucleotide sequence ID" value="NZ_JBBMFA010000095.1"/>
</dbReference>
<proteinExistence type="predicted"/>
<feature type="transmembrane region" description="Helical" evidence="1">
    <location>
        <begin position="136"/>
        <end position="154"/>
    </location>
</feature>
<keyword evidence="1" id="KW-0812">Transmembrane</keyword>
<protein>
    <submittedName>
        <fullName evidence="2">Divergent PAP2 family protein</fullName>
    </submittedName>
</protein>
<organism evidence="2 3">
    <name type="scientific">Ruthenibacterium intestinale</name>
    <dbReference type="NCBI Taxonomy" id="3133163"/>
    <lineage>
        <taxon>Bacteria</taxon>
        <taxon>Bacillati</taxon>
        <taxon>Bacillota</taxon>
        <taxon>Clostridia</taxon>
        <taxon>Eubacteriales</taxon>
        <taxon>Oscillospiraceae</taxon>
        <taxon>Ruthenibacterium</taxon>
    </lineage>
</organism>
<reference evidence="2 3" key="1">
    <citation type="submission" date="2024-03" db="EMBL/GenBank/DDBJ databases">
        <title>Human intestinal bacterial collection.</title>
        <authorList>
            <person name="Pauvert C."/>
            <person name="Hitch T.C.A."/>
            <person name="Clavel T."/>
        </authorList>
    </citation>
    <scope>NUCLEOTIDE SEQUENCE [LARGE SCALE GENOMIC DNA]</scope>
    <source>
        <strain evidence="2 3">CLA-JM-H11</strain>
    </source>
</reference>
<feature type="transmembrane region" description="Helical" evidence="1">
    <location>
        <begin position="6"/>
        <end position="24"/>
    </location>
</feature>